<feature type="binding site" evidence="11">
    <location>
        <position position="185"/>
    </location>
    <ligand>
        <name>FAD</name>
        <dbReference type="ChEBI" id="CHEBI:57692"/>
    </ligand>
</feature>
<feature type="domain" description="Acyl-CoA oxidase C-terminal" evidence="12">
    <location>
        <begin position="489"/>
        <end position="644"/>
    </location>
</feature>
<gene>
    <name evidence="14" type="ORF">RN001_012447</name>
</gene>
<dbReference type="PANTHER" id="PTHR10909:SF390">
    <property type="entry name" value="PEROXISOMAL ACYL-COENZYME A OXIDASE 3"/>
    <property type="match status" value="1"/>
</dbReference>
<dbReference type="InterPro" id="IPR002655">
    <property type="entry name" value="Acyl-CoA_oxidase_C"/>
</dbReference>
<keyword evidence="4 9" id="KW-0285">Flavoprotein</keyword>
<evidence type="ECO:0000256" key="9">
    <source>
        <dbReference type="PIRNR" id="PIRNR000168"/>
    </source>
</evidence>
<dbReference type="SUPFAM" id="SSF56645">
    <property type="entry name" value="Acyl-CoA dehydrogenase NM domain-like"/>
    <property type="match status" value="1"/>
</dbReference>
<evidence type="ECO:0000256" key="1">
    <source>
        <dbReference type="ARBA" id="ARBA00001974"/>
    </source>
</evidence>
<dbReference type="Pfam" id="PF22924">
    <property type="entry name" value="ACOX_C_alpha1"/>
    <property type="match status" value="1"/>
</dbReference>
<evidence type="ECO:0000256" key="4">
    <source>
        <dbReference type="ARBA" id="ARBA00022630"/>
    </source>
</evidence>
<keyword evidence="6" id="KW-0276">Fatty acid metabolism</keyword>
<dbReference type="InterPro" id="IPR012258">
    <property type="entry name" value="Acyl-CoA_oxidase"/>
</dbReference>
<sequence>MNVSENNRLNQYRQKSSFKVEKLYNVLFAEDVASFRNTIYEEIKKYPILYTPSSNENLDEQRRLSSKRLQILSRIRRKFNDEISSNEEYAKIWFTCVCNTDISSIIQYIISIELVPNAIKCLGTERHVEYYTKIINGEYIGMLALTEVGHGSNTKQIKTTATYDKDTQEFVLNTPNFEAAKCWIGNLGKIGTHAVIYAQLITPDGVNNGLHAFIAEIRNPKTHIPHPNVIIADMGEKIDLNGIDNSILILDQYRIPRENLLNRLHEVTVDGEYVKYPEIKNPFAFSLGVLSNGRILICSISSYQISRAITIAIRYAASKIDHENEQISLLEEQTHQIQLFPYLALAYVSKIITDRLLVVQKRFFTDLIINGSSNMSEELHAITSAAKSVLTWSVLDGIRESICTCGEFSNLISTGLTNARNVHDTNCTYEGENTVLLQQTTNWFVKLWSMKLQGKTVNFPLQSINYLNDASNIMNETFKLTDIDEFIKPKNILSCYQWLVCHLLKRCYDKQAHISKVCQKSDFWVKNDSQIFFCKNLGFAYIQTYMIQETALVISNIRDVQVQQILNKLLSLFGVWNLQKHIVSFYEGGYAASPNFAQIIEDSVLFLCKDIKKDAVCLVDVIGPSDDFIKSTIGRSDGQIYTNFRSFLMQASGTFS</sequence>
<keyword evidence="8" id="KW-0443">Lipid metabolism</keyword>
<dbReference type="FunFam" id="1.20.140.10:FF:000007">
    <property type="entry name" value="Acyl-coenzyme A oxidase"/>
    <property type="match status" value="1"/>
</dbReference>
<dbReference type="SUPFAM" id="SSF47203">
    <property type="entry name" value="Acyl-CoA dehydrogenase C-terminal domain-like"/>
    <property type="match status" value="2"/>
</dbReference>
<keyword evidence="15" id="KW-1185">Reference proteome</keyword>
<dbReference type="GO" id="GO:0033540">
    <property type="term" value="P:fatty acid beta-oxidation using acyl-CoA oxidase"/>
    <property type="evidence" value="ECO:0007669"/>
    <property type="project" value="TreeGrafter"/>
</dbReference>
<evidence type="ECO:0000256" key="7">
    <source>
        <dbReference type="ARBA" id="ARBA00023002"/>
    </source>
</evidence>
<dbReference type="InterPro" id="IPR046373">
    <property type="entry name" value="Acyl-CoA_Oxase/DH_mid-dom_sf"/>
</dbReference>
<dbReference type="Gene3D" id="1.20.140.10">
    <property type="entry name" value="Butyryl-CoA Dehydrogenase, subunit A, domain 3"/>
    <property type="match status" value="2"/>
</dbReference>
<evidence type="ECO:0000256" key="2">
    <source>
        <dbReference type="ARBA" id="ARBA00005189"/>
    </source>
</evidence>
<name>A0AAN7NYH2_9COLE</name>
<organism evidence="14 15">
    <name type="scientific">Aquatica leii</name>
    <dbReference type="NCBI Taxonomy" id="1421715"/>
    <lineage>
        <taxon>Eukaryota</taxon>
        <taxon>Metazoa</taxon>
        <taxon>Ecdysozoa</taxon>
        <taxon>Arthropoda</taxon>
        <taxon>Hexapoda</taxon>
        <taxon>Insecta</taxon>
        <taxon>Pterygota</taxon>
        <taxon>Neoptera</taxon>
        <taxon>Endopterygota</taxon>
        <taxon>Coleoptera</taxon>
        <taxon>Polyphaga</taxon>
        <taxon>Elateriformia</taxon>
        <taxon>Elateroidea</taxon>
        <taxon>Lampyridae</taxon>
        <taxon>Luciolinae</taxon>
        <taxon>Aquatica</taxon>
    </lineage>
</organism>
<dbReference type="PANTHER" id="PTHR10909">
    <property type="entry name" value="ELECTRON TRANSPORT OXIDOREDUCTASE"/>
    <property type="match status" value="1"/>
</dbReference>
<feature type="binding site" evidence="11">
    <location>
        <position position="146"/>
    </location>
    <ligand>
        <name>FAD</name>
        <dbReference type="ChEBI" id="CHEBI:57692"/>
    </ligand>
</feature>
<dbReference type="GO" id="GO:0005504">
    <property type="term" value="F:fatty acid binding"/>
    <property type="evidence" value="ECO:0007669"/>
    <property type="project" value="TreeGrafter"/>
</dbReference>
<dbReference type="Pfam" id="PF01756">
    <property type="entry name" value="ACOX"/>
    <property type="match status" value="1"/>
</dbReference>
<dbReference type="InterPro" id="IPR009100">
    <property type="entry name" value="AcylCoA_DH/oxidase_NM_dom_sf"/>
</dbReference>
<evidence type="ECO:0000259" key="12">
    <source>
        <dbReference type="Pfam" id="PF01756"/>
    </source>
</evidence>
<dbReference type="InterPro" id="IPR036250">
    <property type="entry name" value="AcylCo_DH-like_C"/>
</dbReference>
<dbReference type="Gene3D" id="2.40.110.10">
    <property type="entry name" value="Butyryl-CoA Dehydrogenase, subunit A, domain 2"/>
    <property type="match status" value="1"/>
</dbReference>
<feature type="active site" description="Proton acceptor" evidence="10">
    <location>
        <position position="430"/>
    </location>
</feature>
<evidence type="ECO:0000256" key="10">
    <source>
        <dbReference type="PIRSR" id="PIRSR000168-1"/>
    </source>
</evidence>
<comment type="cofactor">
    <cofactor evidence="1">
        <name>FAD</name>
        <dbReference type="ChEBI" id="CHEBI:57692"/>
    </cofactor>
</comment>
<evidence type="ECO:0000256" key="6">
    <source>
        <dbReference type="ARBA" id="ARBA00022832"/>
    </source>
</evidence>
<dbReference type="PIRSF" id="PIRSF000168">
    <property type="entry name" value="Acyl-CoA_oxidase"/>
    <property type="match status" value="1"/>
</dbReference>
<dbReference type="GO" id="GO:0071949">
    <property type="term" value="F:FAD binding"/>
    <property type="evidence" value="ECO:0007669"/>
    <property type="project" value="InterPro"/>
</dbReference>
<dbReference type="InterPro" id="IPR055060">
    <property type="entry name" value="ACOX_C_alpha1"/>
</dbReference>
<dbReference type="GO" id="GO:0055088">
    <property type="term" value="P:lipid homeostasis"/>
    <property type="evidence" value="ECO:0007669"/>
    <property type="project" value="TreeGrafter"/>
</dbReference>
<proteinExistence type="inferred from homology"/>
<dbReference type="FunFam" id="2.40.110.10:FF:000005">
    <property type="entry name" value="Acyl-coenzyme A oxidase"/>
    <property type="match status" value="1"/>
</dbReference>
<comment type="pathway">
    <text evidence="2">Lipid metabolism.</text>
</comment>
<evidence type="ECO:0000256" key="8">
    <source>
        <dbReference type="ARBA" id="ARBA00023098"/>
    </source>
</evidence>
<keyword evidence="7" id="KW-0560">Oxidoreductase</keyword>
<evidence type="ECO:0000256" key="3">
    <source>
        <dbReference type="ARBA" id="ARBA00006288"/>
    </source>
</evidence>
<evidence type="ECO:0000256" key="5">
    <source>
        <dbReference type="ARBA" id="ARBA00022827"/>
    </source>
</evidence>
<dbReference type="Proteomes" id="UP001353858">
    <property type="component" value="Unassembled WGS sequence"/>
</dbReference>
<evidence type="ECO:0000259" key="13">
    <source>
        <dbReference type="Pfam" id="PF22924"/>
    </source>
</evidence>
<feature type="domain" description="Acyl-CoA oxidase C-alpha1" evidence="13">
    <location>
        <begin position="288"/>
        <end position="442"/>
    </location>
</feature>
<keyword evidence="5 9" id="KW-0274">FAD</keyword>
<dbReference type="EMBL" id="JARPUR010000005">
    <property type="protein sequence ID" value="KAK4876025.1"/>
    <property type="molecule type" value="Genomic_DNA"/>
</dbReference>
<protein>
    <recommendedName>
        <fullName evidence="9">Acyl-coenzyme A oxidase</fullName>
    </recommendedName>
</protein>
<dbReference type="AlphaFoldDB" id="A0AAN7NYH2"/>
<comment type="similarity">
    <text evidence="3 9">Belongs to the acyl-CoA oxidase family.</text>
</comment>
<evidence type="ECO:0000313" key="15">
    <source>
        <dbReference type="Proteomes" id="UP001353858"/>
    </source>
</evidence>
<reference evidence="15" key="1">
    <citation type="submission" date="2023-01" db="EMBL/GenBank/DDBJ databases">
        <title>Key to firefly adult light organ development and bioluminescence: homeobox transcription factors regulate luciferase expression and transportation to peroxisome.</title>
        <authorList>
            <person name="Fu X."/>
        </authorList>
    </citation>
    <scope>NUCLEOTIDE SEQUENCE [LARGE SCALE GENOMIC DNA]</scope>
</reference>
<evidence type="ECO:0000256" key="11">
    <source>
        <dbReference type="PIRSR" id="PIRSR000168-2"/>
    </source>
</evidence>
<comment type="caution">
    <text evidence="14">The sequence shown here is derived from an EMBL/GenBank/DDBJ whole genome shotgun (WGS) entry which is preliminary data.</text>
</comment>
<accession>A0AAN7NYH2</accession>
<evidence type="ECO:0000313" key="14">
    <source>
        <dbReference type="EMBL" id="KAK4876025.1"/>
    </source>
</evidence>
<dbReference type="GO" id="GO:0016402">
    <property type="term" value="F:pristanoyl-CoA oxidase activity"/>
    <property type="evidence" value="ECO:0007669"/>
    <property type="project" value="TreeGrafter"/>
</dbReference>
<dbReference type="GO" id="GO:0005777">
    <property type="term" value="C:peroxisome"/>
    <property type="evidence" value="ECO:0007669"/>
    <property type="project" value="InterPro"/>
</dbReference>